<evidence type="ECO:0000313" key="1">
    <source>
        <dbReference type="EMBL" id="GHD21415.1"/>
    </source>
</evidence>
<accession>A0A8J3E081</accession>
<name>A0A8J3E081_9HYPH</name>
<organism evidence="1 2">
    <name type="scientific">Tianweitania populi</name>
    <dbReference type="NCBI Taxonomy" id="1607949"/>
    <lineage>
        <taxon>Bacteria</taxon>
        <taxon>Pseudomonadati</taxon>
        <taxon>Pseudomonadota</taxon>
        <taxon>Alphaproteobacteria</taxon>
        <taxon>Hyphomicrobiales</taxon>
        <taxon>Phyllobacteriaceae</taxon>
        <taxon>Tianweitania</taxon>
    </lineage>
</organism>
<reference evidence="1" key="2">
    <citation type="submission" date="2020-09" db="EMBL/GenBank/DDBJ databases">
        <authorList>
            <person name="Sun Q."/>
            <person name="Kim S."/>
        </authorList>
    </citation>
    <scope>NUCLEOTIDE SEQUENCE</scope>
    <source>
        <strain evidence="1">KCTC 42249</strain>
    </source>
</reference>
<proteinExistence type="predicted"/>
<keyword evidence="2" id="KW-1185">Reference proteome</keyword>
<sequence length="85" mass="9155">METLTQLRAAANGNGLRIAQAQHLIKKLTRLCEPSRALDAAGEELGSLLLNIEIESILGGETSKMKARANTLLDAIEKAMASPRR</sequence>
<dbReference type="Proteomes" id="UP000630142">
    <property type="component" value="Unassembled WGS sequence"/>
</dbReference>
<dbReference type="AlphaFoldDB" id="A0A8J3E081"/>
<protein>
    <submittedName>
        <fullName evidence="1">Uncharacterized protein</fullName>
    </submittedName>
</protein>
<reference evidence="1" key="1">
    <citation type="journal article" date="2014" name="Int. J. Syst. Evol. Microbiol.">
        <title>Complete genome sequence of Corynebacterium casei LMG S-19264T (=DSM 44701T), isolated from a smear-ripened cheese.</title>
        <authorList>
            <consortium name="US DOE Joint Genome Institute (JGI-PGF)"/>
            <person name="Walter F."/>
            <person name="Albersmeier A."/>
            <person name="Kalinowski J."/>
            <person name="Ruckert C."/>
        </authorList>
    </citation>
    <scope>NUCLEOTIDE SEQUENCE</scope>
    <source>
        <strain evidence="1">KCTC 42249</strain>
    </source>
</reference>
<comment type="caution">
    <text evidence="1">The sequence shown here is derived from an EMBL/GenBank/DDBJ whole genome shotgun (WGS) entry which is preliminary data.</text>
</comment>
<dbReference type="EMBL" id="BMZQ01000003">
    <property type="protein sequence ID" value="GHD21415.1"/>
    <property type="molecule type" value="Genomic_DNA"/>
</dbReference>
<gene>
    <name evidence="1" type="ORF">GCM10016234_35040</name>
</gene>
<evidence type="ECO:0000313" key="2">
    <source>
        <dbReference type="Proteomes" id="UP000630142"/>
    </source>
</evidence>